<comment type="caution">
    <text evidence="1">The sequence shown here is derived from an EMBL/GenBank/DDBJ whole genome shotgun (WGS) entry which is preliminary data.</text>
</comment>
<dbReference type="SUPFAM" id="SSF53474">
    <property type="entry name" value="alpha/beta-Hydrolases"/>
    <property type="match status" value="1"/>
</dbReference>
<dbReference type="InterPro" id="IPR000801">
    <property type="entry name" value="Esterase-like"/>
</dbReference>
<protein>
    <recommendedName>
        <fullName evidence="3">Carbohydrate esterase</fullName>
    </recommendedName>
</protein>
<dbReference type="RefSeq" id="WP_147930593.1">
    <property type="nucleotide sequence ID" value="NZ_VOXD01000013.1"/>
</dbReference>
<organism evidence="1 2">
    <name type="scientific">Neolewinella aurantiaca</name>
    <dbReference type="NCBI Taxonomy" id="2602767"/>
    <lineage>
        <taxon>Bacteria</taxon>
        <taxon>Pseudomonadati</taxon>
        <taxon>Bacteroidota</taxon>
        <taxon>Saprospiria</taxon>
        <taxon>Saprospirales</taxon>
        <taxon>Lewinellaceae</taxon>
        <taxon>Neolewinella</taxon>
    </lineage>
</organism>
<sequence>MRRKKLQLITGTDDDRPIYVAGSFNDWRVAEEAYRLQPGSKAGQWEIYLDLPDDIDHVEYKYTRGGWECVELGQHGENALNHSRYVSKRWTLPDRVTNWAGAGLHYNEAFLPRIEIIDEAFEIPQLIRTRRVAALLPHDYYETDKRYPVLYLQDGQNLYDDYAPYGSWGVDKQLAAMSERGTGDIIVVAIDHANHQRVSEFTPSFQNKLGVGEGKKYSDFLAKTLKPYIDENFRTLPGPQHTGIGGSSLGGLVSVLAGIHFPDVYERLMIFSPSFWVAPELAGELMHLAKHFSGKVYLYGGESESKTMVPNMLRFLSEITRVSNHGNLEFRTEVDPNGQHNEARWGKEFPKAVEWLF</sequence>
<dbReference type="OrthoDB" id="9784036at2"/>
<dbReference type="AlphaFoldDB" id="A0A5C7FI57"/>
<accession>A0A5C7FI57</accession>
<evidence type="ECO:0008006" key="3">
    <source>
        <dbReference type="Google" id="ProtNLM"/>
    </source>
</evidence>
<dbReference type="Gene3D" id="3.40.50.1820">
    <property type="entry name" value="alpha/beta hydrolase"/>
    <property type="match status" value="1"/>
</dbReference>
<dbReference type="Gene3D" id="2.60.40.10">
    <property type="entry name" value="Immunoglobulins"/>
    <property type="match status" value="1"/>
</dbReference>
<gene>
    <name evidence="1" type="ORF">FUA23_09955</name>
</gene>
<evidence type="ECO:0000313" key="2">
    <source>
        <dbReference type="Proteomes" id="UP000321907"/>
    </source>
</evidence>
<dbReference type="InterPro" id="IPR029058">
    <property type="entry name" value="AB_hydrolase_fold"/>
</dbReference>
<dbReference type="InterPro" id="IPR013783">
    <property type="entry name" value="Ig-like_fold"/>
</dbReference>
<dbReference type="Pfam" id="PF00756">
    <property type="entry name" value="Esterase"/>
    <property type="match status" value="1"/>
</dbReference>
<dbReference type="PANTHER" id="PTHR48098:SF6">
    <property type="entry name" value="FERRI-BACILLIBACTIN ESTERASE BESA"/>
    <property type="match status" value="1"/>
</dbReference>
<dbReference type="InterPro" id="IPR014756">
    <property type="entry name" value="Ig_E-set"/>
</dbReference>
<dbReference type="PANTHER" id="PTHR48098">
    <property type="entry name" value="ENTEROCHELIN ESTERASE-RELATED"/>
    <property type="match status" value="1"/>
</dbReference>
<dbReference type="InterPro" id="IPR050583">
    <property type="entry name" value="Mycobacterial_A85_antigen"/>
</dbReference>
<reference evidence="1 2" key="1">
    <citation type="submission" date="2019-08" db="EMBL/GenBank/DDBJ databases">
        <title>Lewinella sp. strain SSH13 Genome sequencing and assembly.</title>
        <authorList>
            <person name="Kim I."/>
        </authorList>
    </citation>
    <scope>NUCLEOTIDE SEQUENCE [LARGE SCALE GENOMIC DNA]</scope>
    <source>
        <strain evidence="1 2">SSH13</strain>
    </source>
</reference>
<keyword evidence="2" id="KW-1185">Reference proteome</keyword>
<dbReference type="EMBL" id="VOXD01000013">
    <property type="protein sequence ID" value="TXF89519.1"/>
    <property type="molecule type" value="Genomic_DNA"/>
</dbReference>
<dbReference type="SUPFAM" id="SSF81296">
    <property type="entry name" value="E set domains"/>
    <property type="match status" value="1"/>
</dbReference>
<dbReference type="Proteomes" id="UP000321907">
    <property type="component" value="Unassembled WGS sequence"/>
</dbReference>
<proteinExistence type="predicted"/>
<name>A0A5C7FI57_9BACT</name>
<evidence type="ECO:0000313" key="1">
    <source>
        <dbReference type="EMBL" id="TXF89519.1"/>
    </source>
</evidence>